<protein>
    <recommendedName>
        <fullName evidence="4">Large ribosomal subunit protein uL15</fullName>
    </recommendedName>
</protein>
<name>A0A7X0H866_9BACT</name>
<dbReference type="Proteomes" id="UP000541810">
    <property type="component" value="Unassembled WGS sequence"/>
</dbReference>
<sequence length="164" mass="17682">MMIHEITEKVGRHKQRKRIGRGVGSGYGKTAGRGHKGYGARAGNSNPHEGGAIPMWKRFPKRGFSNAEFMTHYAVVNIKAIEARFQDGEEVNAESLAKLGLIRDTKLPVKVLGEGELTKKVTVTADKFSKSASEKITAAGGSVTVIEPVGRRPKGVKKADAKAE</sequence>
<feature type="compositionally biased region" description="Basic residues" evidence="6">
    <location>
        <begin position="11"/>
        <end position="20"/>
    </location>
</feature>
<dbReference type="PANTHER" id="PTHR12934:SF11">
    <property type="entry name" value="LARGE RIBOSOMAL SUBUNIT PROTEIN UL15M"/>
    <property type="match status" value="1"/>
</dbReference>
<dbReference type="GO" id="GO:0006412">
    <property type="term" value="P:translation"/>
    <property type="evidence" value="ECO:0007669"/>
    <property type="project" value="UniProtKB-UniRule"/>
</dbReference>
<feature type="domain" description="Large ribosomal subunit protein uL15/eL18" evidence="7">
    <location>
        <begin position="75"/>
        <end position="144"/>
    </location>
</feature>
<dbReference type="RefSeq" id="WP_184678541.1">
    <property type="nucleotide sequence ID" value="NZ_JACHGY010000001.1"/>
</dbReference>
<evidence type="ECO:0000256" key="2">
    <source>
        <dbReference type="ARBA" id="ARBA00022980"/>
    </source>
</evidence>
<dbReference type="NCBIfam" id="TIGR01071">
    <property type="entry name" value="rplO_bact"/>
    <property type="match status" value="1"/>
</dbReference>
<comment type="similarity">
    <text evidence="1 4 5">Belongs to the universal ribosomal protein uL15 family.</text>
</comment>
<keyword evidence="4" id="KW-0694">RNA-binding</keyword>
<dbReference type="SUPFAM" id="SSF52080">
    <property type="entry name" value="Ribosomal proteins L15p and L18e"/>
    <property type="match status" value="1"/>
</dbReference>
<feature type="compositionally biased region" description="Gly residues" evidence="6">
    <location>
        <begin position="21"/>
        <end position="31"/>
    </location>
</feature>
<keyword evidence="9" id="KW-1185">Reference proteome</keyword>
<dbReference type="GO" id="GO:0022625">
    <property type="term" value="C:cytosolic large ribosomal subunit"/>
    <property type="evidence" value="ECO:0007669"/>
    <property type="project" value="TreeGrafter"/>
</dbReference>
<evidence type="ECO:0000256" key="5">
    <source>
        <dbReference type="RuleBase" id="RU003888"/>
    </source>
</evidence>
<dbReference type="InterPro" id="IPR001196">
    <property type="entry name" value="Ribosomal_uL15_CS"/>
</dbReference>
<dbReference type="GO" id="GO:0019843">
    <property type="term" value="F:rRNA binding"/>
    <property type="evidence" value="ECO:0007669"/>
    <property type="project" value="UniProtKB-UniRule"/>
</dbReference>
<proteinExistence type="inferred from homology"/>
<comment type="subunit">
    <text evidence="4">Part of the 50S ribosomal subunit.</text>
</comment>
<comment type="function">
    <text evidence="4">Binds to the 23S rRNA.</text>
</comment>
<evidence type="ECO:0000259" key="7">
    <source>
        <dbReference type="Pfam" id="PF00828"/>
    </source>
</evidence>
<dbReference type="AlphaFoldDB" id="A0A7X0H866"/>
<reference evidence="8 9" key="1">
    <citation type="submission" date="2020-08" db="EMBL/GenBank/DDBJ databases">
        <title>Genomic Encyclopedia of Type Strains, Phase IV (KMG-IV): sequencing the most valuable type-strain genomes for metagenomic binning, comparative biology and taxonomic classification.</title>
        <authorList>
            <person name="Goeker M."/>
        </authorList>
    </citation>
    <scope>NUCLEOTIDE SEQUENCE [LARGE SCALE GENOMIC DNA]</scope>
    <source>
        <strain evidence="8 9">DSM 103725</strain>
    </source>
</reference>
<comment type="caution">
    <text evidence="8">The sequence shown here is derived from an EMBL/GenBank/DDBJ whole genome shotgun (WGS) entry which is preliminary data.</text>
</comment>
<dbReference type="InterPro" id="IPR030878">
    <property type="entry name" value="Ribosomal_uL15"/>
</dbReference>
<feature type="region of interest" description="Disordered" evidence="6">
    <location>
        <begin position="9"/>
        <end position="46"/>
    </location>
</feature>
<accession>A0A7X0H866</accession>
<evidence type="ECO:0000313" key="9">
    <source>
        <dbReference type="Proteomes" id="UP000541810"/>
    </source>
</evidence>
<dbReference type="Gene3D" id="3.100.10.10">
    <property type="match status" value="1"/>
</dbReference>
<evidence type="ECO:0000256" key="1">
    <source>
        <dbReference type="ARBA" id="ARBA00007320"/>
    </source>
</evidence>
<dbReference type="HAMAP" id="MF_01341">
    <property type="entry name" value="Ribosomal_uL15"/>
    <property type="match status" value="1"/>
</dbReference>
<dbReference type="PROSITE" id="PS00475">
    <property type="entry name" value="RIBOSOMAL_L15"/>
    <property type="match status" value="1"/>
</dbReference>
<keyword evidence="4" id="KW-0699">rRNA-binding</keyword>
<evidence type="ECO:0000256" key="4">
    <source>
        <dbReference type="HAMAP-Rule" id="MF_01341"/>
    </source>
</evidence>
<evidence type="ECO:0000313" key="8">
    <source>
        <dbReference type="EMBL" id="MBB6431044.1"/>
    </source>
</evidence>
<dbReference type="EMBL" id="JACHGY010000001">
    <property type="protein sequence ID" value="MBB6431044.1"/>
    <property type="molecule type" value="Genomic_DNA"/>
</dbReference>
<dbReference type="InterPro" id="IPR005749">
    <property type="entry name" value="Ribosomal_uL15_bac-type"/>
</dbReference>
<dbReference type="InterPro" id="IPR036227">
    <property type="entry name" value="Ribosomal_uL15/eL18_sf"/>
</dbReference>
<gene>
    <name evidence="4" type="primary">rplO</name>
    <name evidence="8" type="ORF">HNQ40_002850</name>
</gene>
<dbReference type="PANTHER" id="PTHR12934">
    <property type="entry name" value="50S RIBOSOMAL PROTEIN L15"/>
    <property type="match status" value="1"/>
</dbReference>
<dbReference type="Pfam" id="PF00828">
    <property type="entry name" value="Ribosomal_L27A"/>
    <property type="match status" value="1"/>
</dbReference>
<keyword evidence="3 4" id="KW-0687">Ribonucleoprotein</keyword>
<evidence type="ECO:0000256" key="6">
    <source>
        <dbReference type="SAM" id="MobiDB-lite"/>
    </source>
</evidence>
<dbReference type="GO" id="GO:0003735">
    <property type="term" value="F:structural constituent of ribosome"/>
    <property type="evidence" value="ECO:0007669"/>
    <property type="project" value="InterPro"/>
</dbReference>
<keyword evidence="2 4" id="KW-0689">Ribosomal protein</keyword>
<evidence type="ECO:0000256" key="3">
    <source>
        <dbReference type="ARBA" id="ARBA00023274"/>
    </source>
</evidence>
<dbReference type="InterPro" id="IPR021131">
    <property type="entry name" value="Ribosomal_uL15/eL18"/>
</dbReference>
<organism evidence="8 9">
    <name type="scientific">Algisphaera agarilytica</name>
    <dbReference type="NCBI Taxonomy" id="1385975"/>
    <lineage>
        <taxon>Bacteria</taxon>
        <taxon>Pseudomonadati</taxon>
        <taxon>Planctomycetota</taxon>
        <taxon>Phycisphaerae</taxon>
        <taxon>Phycisphaerales</taxon>
        <taxon>Phycisphaeraceae</taxon>
        <taxon>Algisphaera</taxon>
    </lineage>
</organism>